<dbReference type="NCBIfam" id="TIGR00432">
    <property type="entry name" value="arcsn_tRNA_tgt"/>
    <property type="match status" value="1"/>
</dbReference>
<dbReference type="SUPFAM" id="SSF88802">
    <property type="entry name" value="Pre-PUA domain"/>
    <property type="match status" value="1"/>
</dbReference>
<evidence type="ECO:0000256" key="1">
    <source>
        <dbReference type="ARBA" id="ARBA00022676"/>
    </source>
</evidence>
<accession>A0A075GG47</accession>
<keyword evidence="1 7" id="KW-0328">Glycosyltransferase</keyword>
<dbReference type="EC" id="2.4.2.29" evidence="7"/>
<dbReference type="EMBL" id="KF900667">
    <property type="protein sequence ID" value="AIF02996.1"/>
    <property type="molecule type" value="Genomic_DNA"/>
</dbReference>
<protein>
    <submittedName>
        <fullName evidence="7">tRNA-guanine transglycosylase (Tgt, QTRT1)</fullName>
        <ecNumber evidence="7">2.4.2.29</ecNumber>
    </submittedName>
</protein>
<dbReference type="InterPro" id="IPR004804">
    <property type="entry name" value="TgtA"/>
</dbReference>
<reference evidence="7" key="1">
    <citation type="journal article" date="2014" name="Genome Biol. Evol.">
        <title>Pangenome evidence for extensive interdomain horizontal transfer affecting lineage core and shell genes in uncultured planktonic thaumarchaeota and euryarchaeota.</title>
        <authorList>
            <person name="Deschamps P."/>
            <person name="Zivanovic Y."/>
            <person name="Moreira D."/>
            <person name="Rodriguez-Valera F."/>
            <person name="Lopez-Garcia P."/>
        </authorList>
    </citation>
    <scope>NUCLEOTIDE SEQUENCE</scope>
</reference>
<dbReference type="AlphaFoldDB" id="A0A075GG47"/>
<keyword evidence="2 7" id="KW-0808">Transferase</keyword>
<evidence type="ECO:0000259" key="6">
    <source>
        <dbReference type="Pfam" id="PF01702"/>
    </source>
</evidence>
<keyword evidence="5" id="KW-0862">Zinc</keyword>
<keyword evidence="3" id="KW-0819">tRNA processing</keyword>
<dbReference type="GO" id="GO:0046872">
    <property type="term" value="F:metal ion binding"/>
    <property type="evidence" value="ECO:0007669"/>
    <property type="project" value="UniProtKB-KW"/>
</dbReference>
<name>A0A075GG47_9ARCH</name>
<dbReference type="PANTHER" id="PTHR46499:SF1">
    <property type="entry name" value="QUEUINE TRNA-RIBOSYLTRANSFERASE"/>
    <property type="match status" value="1"/>
</dbReference>
<dbReference type="Gene3D" id="3.20.20.105">
    <property type="entry name" value="Queuine tRNA-ribosyltransferase-like"/>
    <property type="match status" value="1"/>
</dbReference>
<dbReference type="NCBIfam" id="TIGR00449">
    <property type="entry name" value="tgt_general"/>
    <property type="match status" value="1"/>
</dbReference>
<evidence type="ECO:0000256" key="3">
    <source>
        <dbReference type="ARBA" id="ARBA00022694"/>
    </source>
</evidence>
<dbReference type="InterPro" id="IPR036511">
    <property type="entry name" value="TGT-like_sf"/>
</dbReference>
<evidence type="ECO:0000313" key="7">
    <source>
        <dbReference type="EMBL" id="AIF02996.1"/>
    </source>
</evidence>
<dbReference type="Gene3D" id="3.40.50.10630">
    <property type="entry name" value="Uracil-DNA glycosylase-like"/>
    <property type="match status" value="1"/>
</dbReference>
<proteinExistence type="predicted"/>
<dbReference type="Pfam" id="PF01702">
    <property type="entry name" value="TGT"/>
    <property type="match status" value="1"/>
</dbReference>
<dbReference type="InterPro" id="IPR050076">
    <property type="entry name" value="ArchSynthase1/Queuine_TRR"/>
</dbReference>
<sequence length="456" mass="52814">MGFDLVITNAYITMKRHGQNATKRGIHDIIDYDGAVMTDSGGYQVLEYGKVDVVPADMAEFEKKIMTDFAIPLDKPTGYGLNKKKAKSFVDQTLKDAKKTLANKIDNGQIWIGPIQGGEHQELVKKCTKNLVNYGFPMLALGSPVEFMESYEYKLLAEMIIMAKKQMPDAVPLHLFGAGHPLTIPLAVALGCDTFDSASYILYAKHDRYIEEDKTIHLQDIRYFSCTCEVCTKFNPKEILSLEFEEKINQIALHNLFAIKAEVDRVKESIHEGRLWEYVMKKIRAHPKLFEVSDIFTKSSEYFLNTTPIFKEKAIFLFSKEDQYRPEVLSYQNTIQKFRTRKKIAVLTKNTITRPAYLTNEYSTLKEKFEDSESIQFCYFNPFLGIIPLELSDLYPASHYEMSRFNFKPEDFPSFTKIWNIFFSMNKFDILYVSKNDDFLKPFLKLLPKSTKRKFF</sequence>
<evidence type="ECO:0000256" key="2">
    <source>
        <dbReference type="ARBA" id="ARBA00022679"/>
    </source>
</evidence>
<dbReference type="PANTHER" id="PTHR46499">
    <property type="entry name" value="QUEUINE TRNA-RIBOSYLTRANSFERASE"/>
    <property type="match status" value="1"/>
</dbReference>
<dbReference type="GO" id="GO:0005737">
    <property type="term" value="C:cytoplasm"/>
    <property type="evidence" value="ECO:0007669"/>
    <property type="project" value="TreeGrafter"/>
</dbReference>
<dbReference type="SUPFAM" id="SSF51713">
    <property type="entry name" value="tRNA-guanine transglycosylase"/>
    <property type="match status" value="1"/>
</dbReference>
<dbReference type="GO" id="GO:0016763">
    <property type="term" value="F:pentosyltransferase activity"/>
    <property type="evidence" value="ECO:0007669"/>
    <property type="project" value="InterPro"/>
</dbReference>
<keyword evidence="4" id="KW-0479">Metal-binding</keyword>
<evidence type="ECO:0000256" key="4">
    <source>
        <dbReference type="ARBA" id="ARBA00022723"/>
    </source>
</evidence>
<evidence type="ECO:0000256" key="5">
    <source>
        <dbReference type="ARBA" id="ARBA00022833"/>
    </source>
</evidence>
<gene>
    <name evidence="7" type="primary">QTRT1</name>
    <name evidence="7" type="synonym">tgt</name>
</gene>
<organism evidence="7">
    <name type="scientific">uncultured marine thaumarchaeote KM3_160_B06</name>
    <dbReference type="NCBI Taxonomy" id="1456030"/>
    <lineage>
        <taxon>Archaea</taxon>
        <taxon>Nitrososphaerota</taxon>
        <taxon>environmental samples</taxon>
    </lineage>
</organism>
<dbReference type="InterPro" id="IPR002616">
    <property type="entry name" value="tRNA_ribo_trans-like"/>
</dbReference>
<dbReference type="GO" id="GO:0002099">
    <property type="term" value="P:tRNA wobble guanine modification"/>
    <property type="evidence" value="ECO:0007669"/>
    <property type="project" value="TreeGrafter"/>
</dbReference>
<feature type="domain" description="tRNA-guanine(15) transglycosylase-like" evidence="6">
    <location>
        <begin position="1"/>
        <end position="287"/>
    </location>
</feature>